<name>A0A6A7C8G8_9PEZI</name>
<reference evidence="2" key="1">
    <citation type="journal article" date="2020" name="Stud. Mycol.">
        <title>101 Dothideomycetes genomes: a test case for predicting lifestyles and emergence of pathogens.</title>
        <authorList>
            <person name="Haridas S."/>
            <person name="Albert R."/>
            <person name="Binder M."/>
            <person name="Bloem J."/>
            <person name="Labutti K."/>
            <person name="Salamov A."/>
            <person name="Andreopoulos B."/>
            <person name="Baker S."/>
            <person name="Barry K."/>
            <person name="Bills G."/>
            <person name="Bluhm B."/>
            <person name="Cannon C."/>
            <person name="Castanera R."/>
            <person name="Culley D."/>
            <person name="Daum C."/>
            <person name="Ezra D."/>
            <person name="Gonzalez J."/>
            <person name="Henrissat B."/>
            <person name="Kuo A."/>
            <person name="Liang C."/>
            <person name="Lipzen A."/>
            <person name="Lutzoni F."/>
            <person name="Magnuson J."/>
            <person name="Mondo S."/>
            <person name="Nolan M."/>
            <person name="Ohm R."/>
            <person name="Pangilinan J."/>
            <person name="Park H.-J."/>
            <person name="Ramirez L."/>
            <person name="Alfaro M."/>
            <person name="Sun H."/>
            <person name="Tritt A."/>
            <person name="Yoshinaga Y."/>
            <person name="Zwiers L.-H."/>
            <person name="Turgeon B."/>
            <person name="Goodwin S."/>
            <person name="Spatafora J."/>
            <person name="Crous P."/>
            <person name="Grigoriev I."/>
        </authorList>
    </citation>
    <scope>NUCLEOTIDE SEQUENCE</scope>
    <source>
        <strain evidence="2">CBS 480.64</strain>
    </source>
</reference>
<dbReference type="OrthoDB" id="10662897at2759"/>
<dbReference type="Proteomes" id="UP000799421">
    <property type="component" value="Unassembled WGS sequence"/>
</dbReference>
<sequence>MEPHRAGVFWSAAGFSCPGDAVDYALKQYHMIHEAAEAEIAHANGKLSRCASICRRIVATKHVSEAVRARAHCLLAKEGVGRFLMEDRAMHAAQSVKLWIFVIERRGRSKHRTDLAREGFLEAKKTFNDHYFNQSTLTSVKGKMLREAYGFRELHPLPPIPHEARERDHLRPQSQRPQGQRLLGGNGTTSQDGESRRHPMGARPRSSTGLTRRALGQLSMSALNARGRSHSLQTPAS</sequence>
<evidence type="ECO:0000313" key="3">
    <source>
        <dbReference type="Proteomes" id="UP000799421"/>
    </source>
</evidence>
<organism evidence="2 3">
    <name type="scientific">Piedraia hortae CBS 480.64</name>
    <dbReference type="NCBI Taxonomy" id="1314780"/>
    <lineage>
        <taxon>Eukaryota</taxon>
        <taxon>Fungi</taxon>
        <taxon>Dikarya</taxon>
        <taxon>Ascomycota</taxon>
        <taxon>Pezizomycotina</taxon>
        <taxon>Dothideomycetes</taxon>
        <taxon>Dothideomycetidae</taxon>
        <taxon>Capnodiales</taxon>
        <taxon>Piedraiaceae</taxon>
        <taxon>Piedraia</taxon>
    </lineage>
</organism>
<dbReference type="AlphaFoldDB" id="A0A6A7C8G8"/>
<evidence type="ECO:0000313" key="2">
    <source>
        <dbReference type="EMBL" id="KAF2863866.1"/>
    </source>
</evidence>
<dbReference type="PROSITE" id="PS51257">
    <property type="entry name" value="PROKAR_LIPOPROTEIN"/>
    <property type="match status" value="1"/>
</dbReference>
<gene>
    <name evidence="2" type="ORF">K470DRAFT_267879</name>
</gene>
<feature type="compositionally biased region" description="Basic and acidic residues" evidence="1">
    <location>
        <begin position="162"/>
        <end position="171"/>
    </location>
</feature>
<keyword evidence="3" id="KW-1185">Reference proteome</keyword>
<dbReference type="EMBL" id="MU005959">
    <property type="protein sequence ID" value="KAF2863866.1"/>
    <property type="molecule type" value="Genomic_DNA"/>
</dbReference>
<proteinExistence type="predicted"/>
<feature type="region of interest" description="Disordered" evidence="1">
    <location>
        <begin position="156"/>
        <end position="237"/>
    </location>
</feature>
<protein>
    <submittedName>
        <fullName evidence="2">Uncharacterized protein</fullName>
    </submittedName>
</protein>
<accession>A0A6A7C8G8</accession>
<evidence type="ECO:0000256" key="1">
    <source>
        <dbReference type="SAM" id="MobiDB-lite"/>
    </source>
</evidence>